<gene>
    <name evidence="1" type="ORF">V757_02285</name>
</gene>
<dbReference type="Proteomes" id="UP000018766">
    <property type="component" value="Unassembled WGS sequence"/>
</dbReference>
<proteinExistence type="predicted"/>
<dbReference type="RefSeq" id="WP_023949474.1">
    <property type="nucleotide sequence ID" value="NZ_AYSV01000020.1"/>
</dbReference>
<sequence>MTGKSFIEQFQAFLAHAQQDPEYLASMGYLMIETATALKLKANDRVQAMAHTKLTDEEIEEILHNEMNTLPFHVPDNVRQNAIHNVKAAILTHHTIRKAMGRPVEDSTDEDDNE</sequence>
<organism evidence="1 2">
    <name type="scientific">Pelistega indica</name>
    <dbReference type="NCBI Taxonomy" id="1414851"/>
    <lineage>
        <taxon>Bacteria</taxon>
        <taxon>Pseudomonadati</taxon>
        <taxon>Pseudomonadota</taxon>
        <taxon>Betaproteobacteria</taxon>
        <taxon>Burkholderiales</taxon>
        <taxon>Alcaligenaceae</taxon>
        <taxon>Pelistega</taxon>
    </lineage>
</organism>
<keyword evidence="2" id="KW-1185">Reference proteome</keyword>
<protein>
    <submittedName>
        <fullName evidence="1">Uncharacterized protein</fullName>
    </submittedName>
</protein>
<evidence type="ECO:0000313" key="2">
    <source>
        <dbReference type="Proteomes" id="UP000018766"/>
    </source>
</evidence>
<dbReference type="EMBL" id="AYSV01000020">
    <property type="protein sequence ID" value="ETD72787.1"/>
    <property type="molecule type" value="Genomic_DNA"/>
</dbReference>
<evidence type="ECO:0000313" key="1">
    <source>
        <dbReference type="EMBL" id="ETD72787.1"/>
    </source>
</evidence>
<comment type="caution">
    <text evidence="1">The sequence shown here is derived from an EMBL/GenBank/DDBJ whole genome shotgun (WGS) entry which is preliminary data.</text>
</comment>
<name>V8GAP5_9BURK</name>
<dbReference type="AlphaFoldDB" id="V8GAP5"/>
<accession>V8GAP5</accession>
<reference evidence="1 2" key="1">
    <citation type="submission" date="2013-11" db="EMBL/GenBank/DDBJ databases">
        <title>Genomic analysis of Pelistega sp. HM-7.</title>
        <authorList>
            <person name="Kumbhare S.V."/>
            <person name="Shetty S.A."/>
            <person name="Sharma O."/>
            <person name="Dhotre D.P."/>
        </authorList>
    </citation>
    <scope>NUCLEOTIDE SEQUENCE [LARGE SCALE GENOMIC DNA]</scope>
    <source>
        <strain evidence="1 2">HM-7</strain>
    </source>
</reference>